<comment type="caution">
    <text evidence="9">The sequence shown here is derived from an EMBL/GenBank/DDBJ whole genome shotgun (WGS) entry which is preliminary data.</text>
</comment>
<keyword evidence="10" id="KW-1185">Reference proteome</keyword>
<dbReference type="PROSITE" id="PS50249">
    <property type="entry name" value="MPN"/>
    <property type="match status" value="1"/>
</dbReference>
<dbReference type="EMBL" id="AZFA01000003">
    <property type="protein sequence ID" value="KRL67929.1"/>
    <property type="molecule type" value="Genomic_DNA"/>
</dbReference>
<dbReference type="AlphaFoldDB" id="A0A0R1SGL5"/>
<sequence>MMINIREKLKQHGTQALTTQELIAVILGTGTRDYDVTKLSANVLISSDNLRKLSLDSLVQQKGVGHAQACKLLAAVELGARKIQRDVLPKKQISLSKMGEHLIKKIGKSSQEKLVAVYLDNGFHVIDEKVIFIGTVDSATVHPRDVLCEALKLSAPQVIICHNHPGGSLIASPEDRRFTQRLIDCCHLVGVNLVDHLIVTPRDYLSFKAQDLI</sequence>
<evidence type="ECO:0000256" key="1">
    <source>
        <dbReference type="ARBA" id="ARBA00010243"/>
    </source>
</evidence>
<dbReference type="Pfam" id="PF20582">
    <property type="entry name" value="UPF0758_N"/>
    <property type="match status" value="1"/>
</dbReference>
<proteinExistence type="inferred from homology"/>
<organism evidence="9 10">
    <name type="scientific">Companilactobacillus versmoldensis DSM 14857 = KCTC 3814</name>
    <dbReference type="NCBI Taxonomy" id="1423815"/>
    <lineage>
        <taxon>Bacteria</taxon>
        <taxon>Bacillati</taxon>
        <taxon>Bacillota</taxon>
        <taxon>Bacilli</taxon>
        <taxon>Lactobacillales</taxon>
        <taxon>Lactobacillaceae</taxon>
        <taxon>Companilactobacillus</taxon>
    </lineage>
</organism>
<keyword evidence="6" id="KW-0482">Metalloprotease</keyword>
<evidence type="ECO:0000313" key="9">
    <source>
        <dbReference type="EMBL" id="KRL67929.1"/>
    </source>
</evidence>
<dbReference type="Gene3D" id="3.40.140.10">
    <property type="entry name" value="Cytidine Deaminase, domain 2"/>
    <property type="match status" value="1"/>
</dbReference>
<feature type="domain" description="MPN" evidence="8">
    <location>
        <begin position="91"/>
        <end position="213"/>
    </location>
</feature>
<dbReference type="NCBIfam" id="TIGR00608">
    <property type="entry name" value="radc"/>
    <property type="match status" value="1"/>
</dbReference>
<dbReference type="Proteomes" id="UP000051647">
    <property type="component" value="Unassembled WGS sequence"/>
</dbReference>
<reference evidence="9 10" key="1">
    <citation type="journal article" date="2015" name="Genome Announc.">
        <title>Expanding the biotechnology potential of lactobacilli through comparative genomics of 213 strains and associated genera.</title>
        <authorList>
            <person name="Sun Z."/>
            <person name="Harris H.M."/>
            <person name="McCann A."/>
            <person name="Guo C."/>
            <person name="Argimon S."/>
            <person name="Zhang W."/>
            <person name="Yang X."/>
            <person name="Jeffery I.B."/>
            <person name="Cooney J.C."/>
            <person name="Kagawa T.F."/>
            <person name="Liu W."/>
            <person name="Song Y."/>
            <person name="Salvetti E."/>
            <person name="Wrobel A."/>
            <person name="Rasinkangas P."/>
            <person name="Parkhill J."/>
            <person name="Rea M.C."/>
            <person name="O'Sullivan O."/>
            <person name="Ritari J."/>
            <person name="Douillard F.P."/>
            <person name="Paul Ross R."/>
            <person name="Yang R."/>
            <person name="Briner A.E."/>
            <person name="Felis G.E."/>
            <person name="de Vos W.M."/>
            <person name="Barrangou R."/>
            <person name="Klaenhammer T.R."/>
            <person name="Caufield P.W."/>
            <person name="Cui Y."/>
            <person name="Zhang H."/>
            <person name="O'Toole P.W."/>
        </authorList>
    </citation>
    <scope>NUCLEOTIDE SEQUENCE [LARGE SCALE GENOMIC DNA]</scope>
    <source>
        <strain evidence="9 10">DSM 14857</strain>
    </source>
</reference>
<dbReference type="PANTHER" id="PTHR30471:SF3">
    <property type="entry name" value="UPF0758 PROTEIN YEES-RELATED"/>
    <property type="match status" value="1"/>
</dbReference>
<evidence type="ECO:0000313" key="10">
    <source>
        <dbReference type="Proteomes" id="UP000051647"/>
    </source>
</evidence>
<dbReference type="STRING" id="1423815.FC27_GL001469"/>
<protein>
    <recommendedName>
        <fullName evidence="8">MPN domain-containing protein</fullName>
    </recommendedName>
</protein>
<keyword evidence="2" id="KW-0645">Protease</keyword>
<dbReference type="OrthoDB" id="9804482at2"/>
<dbReference type="CDD" id="cd08071">
    <property type="entry name" value="MPN_DUF2466"/>
    <property type="match status" value="1"/>
</dbReference>
<dbReference type="PATRIC" id="fig|1423815.3.peg.1505"/>
<dbReference type="InterPro" id="IPR025657">
    <property type="entry name" value="RadC_JAB"/>
</dbReference>
<evidence type="ECO:0000256" key="4">
    <source>
        <dbReference type="ARBA" id="ARBA00022801"/>
    </source>
</evidence>
<keyword evidence="5" id="KW-0862">Zinc</keyword>
<name>A0A0R1SGL5_9LACO</name>
<comment type="similarity">
    <text evidence="1 7">Belongs to the UPF0758 family.</text>
</comment>
<gene>
    <name evidence="9" type="ORF">FC27_GL001469</name>
</gene>
<dbReference type="GO" id="GO:0008237">
    <property type="term" value="F:metallopeptidase activity"/>
    <property type="evidence" value="ECO:0007669"/>
    <property type="project" value="UniProtKB-KW"/>
</dbReference>
<evidence type="ECO:0000256" key="2">
    <source>
        <dbReference type="ARBA" id="ARBA00022670"/>
    </source>
</evidence>
<dbReference type="InterPro" id="IPR001405">
    <property type="entry name" value="UPF0758"/>
</dbReference>
<dbReference type="RefSeq" id="WP_010623882.1">
    <property type="nucleotide sequence ID" value="NZ_AZFA01000003.1"/>
</dbReference>
<accession>A0A0R1SGL5</accession>
<keyword evidence="3" id="KW-0479">Metal-binding</keyword>
<evidence type="ECO:0000256" key="3">
    <source>
        <dbReference type="ARBA" id="ARBA00022723"/>
    </source>
</evidence>
<dbReference type="eggNOG" id="COG2003">
    <property type="taxonomic scope" value="Bacteria"/>
</dbReference>
<evidence type="ECO:0000256" key="5">
    <source>
        <dbReference type="ARBA" id="ARBA00022833"/>
    </source>
</evidence>
<evidence type="ECO:0000259" key="8">
    <source>
        <dbReference type="PROSITE" id="PS50249"/>
    </source>
</evidence>
<evidence type="ECO:0000256" key="6">
    <source>
        <dbReference type="ARBA" id="ARBA00023049"/>
    </source>
</evidence>
<dbReference type="Pfam" id="PF04002">
    <property type="entry name" value="RadC"/>
    <property type="match status" value="1"/>
</dbReference>
<keyword evidence="4" id="KW-0378">Hydrolase</keyword>
<dbReference type="GO" id="GO:0046872">
    <property type="term" value="F:metal ion binding"/>
    <property type="evidence" value="ECO:0007669"/>
    <property type="project" value="UniProtKB-KW"/>
</dbReference>
<dbReference type="InterPro" id="IPR046778">
    <property type="entry name" value="UPF0758_N"/>
</dbReference>
<dbReference type="InterPro" id="IPR037518">
    <property type="entry name" value="MPN"/>
</dbReference>
<dbReference type="NCBIfam" id="NF000642">
    <property type="entry name" value="PRK00024.1"/>
    <property type="match status" value="1"/>
</dbReference>
<dbReference type="PANTHER" id="PTHR30471">
    <property type="entry name" value="DNA REPAIR PROTEIN RADC"/>
    <property type="match status" value="1"/>
</dbReference>
<dbReference type="GO" id="GO:0006508">
    <property type="term" value="P:proteolysis"/>
    <property type="evidence" value="ECO:0007669"/>
    <property type="project" value="UniProtKB-KW"/>
</dbReference>
<evidence type="ECO:0000256" key="7">
    <source>
        <dbReference type="RuleBase" id="RU003797"/>
    </source>
</evidence>